<name>A0A1M7UU31_9BRAD</name>
<gene>
    <name evidence="1" type="ORF">SAMN05444170_6669</name>
</gene>
<dbReference type="AlphaFoldDB" id="A0A1M7UU31"/>
<sequence>MTEPVIDAVAIGVAAWSRLRDHDRASWNDWLSVARALPVGRTAALKIAGTNQPVGSKYNAAMGAWLQEHGLADIVAQERYRLFLILQNLDAVETWRAGLDEGQRRRLNHPLHETRCWRVVPGPSRCSLPRAR</sequence>
<organism evidence="1 2">
    <name type="scientific">Bradyrhizobium erythrophlei</name>
    <dbReference type="NCBI Taxonomy" id="1437360"/>
    <lineage>
        <taxon>Bacteria</taxon>
        <taxon>Pseudomonadati</taxon>
        <taxon>Pseudomonadota</taxon>
        <taxon>Alphaproteobacteria</taxon>
        <taxon>Hyphomicrobiales</taxon>
        <taxon>Nitrobacteraceae</taxon>
        <taxon>Bradyrhizobium</taxon>
    </lineage>
</organism>
<evidence type="ECO:0000313" key="2">
    <source>
        <dbReference type="Proteomes" id="UP000184096"/>
    </source>
</evidence>
<keyword evidence="2" id="KW-1185">Reference proteome</keyword>
<protein>
    <submittedName>
        <fullName evidence="1">Uncharacterized protein</fullName>
    </submittedName>
</protein>
<dbReference type="EMBL" id="LT670849">
    <property type="protein sequence ID" value="SHN86396.1"/>
    <property type="molecule type" value="Genomic_DNA"/>
</dbReference>
<accession>A0A1M7UU31</accession>
<reference evidence="2" key="1">
    <citation type="submission" date="2016-11" db="EMBL/GenBank/DDBJ databases">
        <authorList>
            <person name="Varghese N."/>
            <person name="Submissions S."/>
        </authorList>
    </citation>
    <scope>NUCLEOTIDE SEQUENCE [LARGE SCALE GENOMIC DNA]</scope>
    <source>
        <strain evidence="2">GAS401</strain>
    </source>
</reference>
<evidence type="ECO:0000313" key="1">
    <source>
        <dbReference type="EMBL" id="SHN86396.1"/>
    </source>
</evidence>
<proteinExistence type="predicted"/>
<dbReference type="Proteomes" id="UP000184096">
    <property type="component" value="Chromosome I"/>
</dbReference>